<keyword evidence="2" id="KW-1185">Reference proteome</keyword>
<feature type="non-terminal residue" evidence="1">
    <location>
        <position position="56"/>
    </location>
</feature>
<dbReference type="EMBL" id="JAHRIO010073996">
    <property type="protein sequence ID" value="MEQ2183051.1"/>
    <property type="molecule type" value="Genomic_DNA"/>
</dbReference>
<protein>
    <submittedName>
        <fullName evidence="1">Uncharacterized protein</fullName>
    </submittedName>
</protein>
<proteinExistence type="predicted"/>
<evidence type="ECO:0000313" key="2">
    <source>
        <dbReference type="Proteomes" id="UP001476798"/>
    </source>
</evidence>
<comment type="caution">
    <text evidence="1">The sequence shown here is derived from an EMBL/GenBank/DDBJ whole genome shotgun (WGS) entry which is preliminary data.</text>
</comment>
<gene>
    <name evidence="1" type="ORF">GOODEAATRI_028653</name>
</gene>
<dbReference type="Proteomes" id="UP001476798">
    <property type="component" value="Unassembled WGS sequence"/>
</dbReference>
<reference evidence="1 2" key="1">
    <citation type="submission" date="2021-06" db="EMBL/GenBank/DDBJ databases">
        <authorList>
            <person name="Palmer J.M."/>
        </authorList>
    </citation>
    <scope>NUCLEOTIDE SEQUENCE [LARGE SCALE GENOMIC DNA]</scope>
    <source>
        <strain evidence="1 2">GA_2019</strain>
        <tissue evidence="1">Muscle</tissue>
    </source>
</reference>
<organism evidence="1 2">
    <name type="scientific">Goodea atripinnis</name>
    <dbReference type="NCBI Taxonomy" id="208336"/>
    <lineage>
        <taxon>Eukaryota</taxon>
        <taxon>Metazoa</taxon>
        <taxon>Chordata</taxon>
        <taxon>Craniata</taxon>
        <taxon>Vertebrata</taxon>
        <taxon>Euteleostomi</taxon>
        <taxon>Actinopterygii</taxon>
        <taxon>Neopterygii</taxon>
        <taxon>Teleostei</taxon>
        <taxon>Neoteleostei</taxon>
        <taxon>Acanthomorphata</taxon>
        <taxon>Ovalentaria</taxon>
        <taxon>Atherinomorphae</taxon>
        <taxon>Cyprinodontiformes</taxon>
        <taxon>Goodeidae</taxon>
        <taxon>Goodea</taxon>
    </lineage>
</organism>
<name>A0ABV0PI05_9TELE</name>
<evidence type="ECO:0000313" key="1">
    <source>
        <dbReference type="EMBL" id="MEQ2183051.1"/>
    </source>
</evidence>
<sequence>MLSISQGAGPTLLELLSKVFQESICHCLEKYCLNYSTALLYLHNLMPREDFGSYVK</sequence>
<accession>A0ABV0PI05</accession>